<evidence type="ECO:0000313" key="1">
    <source>
        <dbReference type="EMBL" id="ERM83240.1"/>
    </source>
</evidence>
<dbReference type="Proteomes" id="UP000016843">
    <property type="component" value="Unassembled WGS sequence"/>
</dbReference>
<proteinExistence type="predicted"/>
<accession>U5BRM7</accession>
<organism evidence="1 2">
    <name type="scientific">Rhodonellum psychrophilum GCM71 = DSM 17998</name>
    <dbReference type="NCBI Taxonomy" id="1123057"/>
    <lineage>
        <taxon>Bacteria</taxon>
        <taxon>Pseudomonadati</taxon>
        <taxon>Bacteroidota</taxon>
        <taxon>Cytophagia</taxon>
        <taxon>Cytophagales</taxon>
        <taxon>Cytophagaceae</taxon>
        <taxon>Rhodonellum</taxon>
    </lineage>
</organism>
<dbReference type="AlphaFoldDB" id="U5BRM7"/>
<name>U5BRM7_9BACT</name>
<comment type="caution">
    <text evidence="1">The sequence shown here is derived from an EMBL/GenBank/DDBJ whole genome shotgun (WGS) entry which is preliminary data.</text>
</comment>
<evidence type="ECO:0000313" key="2">
    <source>
        <dbReference type="Proteomes" id="UP000016843"/>
    </source>
</evidence>
<sequence>MNLVSSNHFQEQLKQSPAFQRGFVLLAIN</sequence>
<gene>
    <name evidence="1" type="ORF">P872_16310</name>
</gene>
<keyword evidence="2" id="KW-1185">Reference proteome</keyword>
<protein>
    <submittedName>
        <fullName evidence="1">Uncharacterized protein</fullName>
    </submittedName>
</protein>
<dbReference type="EMBL" id="AWXR01000015">
    <property type="protein sequence ID" value="ERM83240.1"/>
    <property type="molecule type" value="Genomic_DNA"/>
</dbReference>
<reference evidence="1 2" key="1">
    <citation type="journal article" date="2013" name="Genome Announc.">
        <title>Draft Genome Sequence of the Psychrophilic and Alkaliphilic Rhodonellum psychrophilum Strain GCM71T.</title>
        <authorList>
            <person name="Hauptmann A.L."/>
            <person name="Glaring M.A."/>
            <person name="Hallin P.F."/>
            <person name="Prieme A."/>
            <person name="Stougaard P."/>
        </authorList>
    </citation>
    <scope>NUCLEOTIDE SEQUENCE [LARGE SCALE GENOMIC DNA]</scope>
    <source>
        <strain evidence="1 2">GCM71</strain>
    </source>
</reference>